<evidence type="ECO:0000313" key="2">
    <source>
        <dbReference type="Proteomes" id="UP000485058"/>
    </source>
</evidence>
<dbReference type="AlphaFoldDB" id="A0A6A0A365"/>
<sequence length="119" mass="13135">MAANPSGVRYPQHHPHGSAAALPLAPLSISSCPTPNLWLSEPEALWIWLVAQLVQVFQLGDLVVEQRQIHQLGQASEAECQALNVLEVHVAPLFIQSVWVSPSNLCMHRGCKLYEAWHA</sequence>
<organism evidence="1 2">
    <name type="scientific">Haematococcus lacustris</name>
    <name type="common">Green alga</name>
    <name type="synonym">Haematococcus pluvialis</name>
    <dbReference type="NCBI Taxonomy" id="44745"/>
    <lineage>
        <taxon>Eukaryota</taxon>
        <taxon>Viridiplantae</taxon>
        <taxon>Chlorophyta</taxon>
        <taxon>core chlorophytes</taxon>
        <taxon>Chlorophyceae</taxon>
        <taxon>CS clade</taxon>
        <taxon>Chlamydomonadales</taxon>
        <taxon>Haematococcaceae</taxon>
        <taxon>Haematococcus</taxon>
    </lineage>
</organism>
<dbReference type="Proteomes" id="UP000485058">
    <property type="component" value="Unassembled WGS sequence"/>
</dbReference>
<gene>
    <name evidence="1" type="ORF">HaLaN_25851</name>
</gene>
<accession>A0A6A0A365</accession>
<comment type="caution">
    <text evidence="1">The sequence shown here is derived from an EMBL/GenBank/DDBJ whole genome shotgun (WGS) entry which is preliminary data.</text>
</comment>
<dbReference type="EMBL" id="BLLF01003504">
    <property type="protein sequence ID" value="GFH27519.1"/>
    <property type="molecule type" value="Genomic_DNA"/>
</dbReference>
<keyword evidence="2" id="KW-1185">Reference proteome</keyword>
<evidence type="ECO:0000313" key="1">
    <source>
        <dbReference type="EMBL" id="GFH27519.1"/>
    </source>
</evidence>
<protein>
    <submittedName>
        <fullName evidence="1">Uncharacterized protein</fullName>
    </submittedName>
</protein>
<proteinExistence type="predicted"/>
<name>A0A6A0A365_HAELA</name>
<reference evidence="1 2" key="1">
    <citation type="submission" date="2020-02" db="EMBL/GenBank/DDBJ databases">
        <title>Draft genome sequence of Haematococcus lacustris strain NIES-144.</title>
        <authorList>
            <person name="Morimoto D."/>
            <person name="Nakagawa S."/>
            <person name="Yoshida T."/>
            <person name="Sawayama S."/>
        </authorList>
    </citation>
    <scope>NUCLEOTIDE SEQUENCE [LARGE SCALE GENOMIC DNA]</scope>
    <source>
        <strain evidence="1 2">NIES-144</strain>
    </source>
</reference>